<accession>A0AB38UMN8</accession>
<keyword evidence="3" id="KW-1185">Reference proteome</keyword>
<organism evidence="1 4">
    <name type="scientific">Mycobacterium persicum</name>
    <dbReference type="NCBI Taxonomy" id="1487726"/>
    <lineage>
        <taxon>Bacteria</taxon>
        <taxon>Bacillati</taxon>
        <taxon>Actinomycetota</taxon>
        <taxon>Actinomycetes</taxon>
        <taxon>Mycobacteriales</taxon>
        <taxon>Mycobacteriaceae</taxon>
        <taxon>Mycobacterium</taxon>
    </lineage>
</organism>
<comment type="caution">
    <text evidence="1">The sequence shown here is derived from an EMBL/GenBank/DDBJ whole genome shotgun (WGS) entry which is preliminary data.</text>
</comment>
<sequence>MTLWVVPDDVASAAGAVAVLSARPAHAPAAAAPPMYTVAANVG</sequence>
<dbReference type="GeneID" id="84000734"/>
<evidence type="ECO:0000313" key="3">
    <source>
        <dbReference type="Proteomes" id="UP000271464"/>
    </source>
</evidence>
<proteinExistence type="predicted"/>
<dbReference type="AlphaFoldDB" id="A0AB38UMN8"/>
<evidence type="ECO:0000313" key="2">
    <source>
        <dbReference type="EMBL" id="VAZ87708.1"/>
    </source>
</evidence>
<evidence type="ECO:0000313" key="4">
    <source>
        <dbReference type="Proteomes" id="UP000279331"/>
    </source>
</evidence>
<evidence type="ECO:0000313" key="1">
    <source>
        <dbReference type="EMBL" id="VAZ81893.1"/>
    </source>
</evidence>
<reference evidence="3 4" key="1">
    <citation type="submission" date="2018-09" db="EMBL/GenBank/DDBJ databases">
        <authorList>
            <person name="Tagini F."/>
        </authorList>
    </citation>
    <scope>NUCLEOTIDE SEQUENCE [LARGE SCALE GENOMIC DNA]</scope>
    <source>
        <strain evidence="2 3">MK4</strain>
        <strain evidence="1 4">MK42</strain>
    </source>
</reference>
<dbReference type="Proteomes" id="UP000279331">
    <property type="component" value="Unassembled WGS sequence"/>
</dbReference>
<evidence type="ECO:0008006" key="5">
    <source>
        <dbReference type="Google" id="ProtNLM"/>
    </source>
</evidence>
<protein>
    <recommendedName>
        <fullName evidence="5">PE family protein</fullName>
    </recommendedName>
</protein>
<name>A0AB38UMN8_9MYCO</name>
<dbReference type="Proteomes" id="UP000271464">
    <property type="component" value="Unassembled WGS sequence"/>
</dbReference>
<gene>
    <name evidence="1" type="ORF">LAUMK42_00696</name>
    <name evidence="2" type="ORF">LAUMK4_00473</name>
</gene>
<dbReference type="EMBL" id="UPHM01000009">
    <property type="protein sequence ID" value="VAZ87708.1"/>
    <property type="molecule type" value="Genomic_DNA"/>
</dbReference>
<dbReference type="RefSeq" id="WP_255245988.1">
    <property type="nucleotide sequence ID" value="NZ_CADEAW010000067.1"/>
</dbReference>
<dbReference type="EMBL" id="UPHL01000021">
    <property type="protein sequence ID" value="VAZ81893.1"/>
    <property type="molecule type" value="Genomic_DNA"/>
</dbReference>